<dbReference type="EMBL" id="CABFNO020001296">
    <property type="protein sequence ID" value="CAG9977250.1"/>
    <property type="molecule type" value="Genomic_DNA"/>
</dbReference>
<organism evidence="6 7">
    <name type="scientific">Clonostachys byssicola</name>
    <dbReference type="NCBI Taxonomy" id="160290"/>
    <lineage>
        <taxon>Eukaryota</taxon>
        <taxon>Fungi</taxon>
        <taxon>Dikarya</taxon>
        <taxon>Ascomycota</taxon>
        <taxon>Pezizomycotina</taxon>
        <taxon>Sordariomycetes</taxon>
        <taxon>Hypocreomycetidae</taxon>
        <taxon>Hypocreales</taxon>
        <taxon>Bionectriaceae</taxon>
        <taxon>Clonostachys</taxon>
    </lineage>
</organism>
<dbReference type="Proteomes" id="UP000754883">
    <property type="component" value="Unassembled WGS sequence"/>
</dbReference>
<evidence type="ECO:0008006" key="8">
    <source>
        <dbReference type="Google" id="ProtNLM"/>
    </source>
</evidence>
<feature type="binding site" evidence="5">
    <location>
        <position position="493"/>
    </location>
    <ligand>
        <name>Fe cation</name>
        <dbReference type="ChEBI" id="CHEBI:24875"/>
        <note>catalytic</note>
    </ligand>
</feature>
<feature type="binding site" evidence="5">
    <location>
        <position position="183"/>
    </location>
    <ligand>
        <name>Fe cation</name>
        <dbReference type="ChEBI" id="CHEBI:24875"/>
        <note>catalytic</note>
    </ligand>
</feature>
<keyword evidence="3" id="KW-0560">Oxidoreductase</keyword>
<dbReference type="GO" id="GO:0046872">
    <property type="term" value="F:metal ion binding"/>
    <property type="evidence" value="ECO:0007669"/>
    <property type="project" value="UniProtKB-KW"/>
</dbReference>
<evidence type="ECO:0000256" key="1">
    <source>
        <dbReference type="ARBA" id="ARBA00006787"/>
    </source>
</evidence>
<evidence type="ECO:0000256" key="4">
    <source>
        <dbReference type="ARBA" id="ARBA00023004"/>
    </source>
</evidence>
<dbReference type="GO" id="GO:0010436">
    <property type="term" value="F:carotenoid dioxygenase activity"/>
    <property type="evidence" value="ECO:0007669"/>
    <property type="project" value="TreeGrafter"/>
</dbReference>
<sequence>MASTASASSAFGHTRAGLTTKWPIAADLTGSGLPFRFEGEVADVIVYGEIPAAIDGTFYRISLDRFAAKHQSIPIDGDGLVSAFRIQNGHVDFKIKYVGTERYRLERRARKSLFGLYKNPWSHHPCVQAAVDSTGSTNVIRWAKKLLVLEEAGNPHELDPDTLETLQYDPFVDQVKAKSFTAHPKVDPFTQELVVFGYEAKGLATKDIVTYALDKNGLKTEELWIEAPWATITHDCAITKNWLVLMLWPYETSLERMKAGGHHWAYTADRPACFLVVPRRKVPPTGWKDGEYRFYNWNHCMNIHTAGSWEDEGGLIHIEATRVHGNVFPFFPPADGSSAQGEAKADFVRWTIDPHQPSDTWLPDPKLILELPSEFPRIDERFMSEKYKIVFLNVFIPQKADGSINVFQGLNGLAMINTETGEQEFYYPGDNCFAQEPTFIPRTPDSPEGDGWIMSLIEDRNTQTSHLVFLDTREFSQPIALAVLPFRIKSQVHGNWVNARDIGSSKSLVNEPDVWPLSHKGALQPL</sequence>
<dbReference type="Pfam" id="PF03055">
    <property type="entry name" value="RPE65"/>
    <property type="match status" value="1"/>
</dbReference>
<protein>
    <recommendedName>
        <fullName evidence="8">Carotenoid oxygenase</fullName>
    </recommendedName>
</protein>
<feature type="binding site" evidence="5">
    <location>
        <position position="304"/>
    </location>
    <ligand>
        <name>Fe cation</name>
        <dbReference type="ChEBI" id="CHEBI:24875"/>
        <note>catalytic</note>
    </ligand>
</feature>
<feature type="binding site" evidence="5">
    <location>
        <position position="234"/>
    </location>
    <ligand>
        <name>Fe cation</name>
        <dbReference type="ChEBI" id="CHEBI:24875"/>
        <note>catalytic</note>
    </ligand>
</feature>
<comment type="cofactor">
    <cofactor evidence="5">
        <name>Fe(2+)</name>
        <dbReference type="ChEBI" id="CHEBI:29033"/>
    </cofactor>
    <text evidence="5">Binds 1 Fe(2+) ion per subunit.</text>
</comment>
<reference evidence="7" key="1">
    <citation type="submission" date="2019-06" db="EMBL/GenBank/DDBJ databases">
        <authorList>
            <person name="Broberg M."/>
        </authorList>
    </citation>
    <scope>NUCLEOTIDE SEQUENCE [LARGE SCALE GENOMIC DNA]</scope>
</reference>
<evidence type="ECO:0000256" key="5">
    <source>
        <dbReference type="PIRSR" id="PIRSR604294-1"/>
    </source>
</evidence>
<dbReference type="AlphaFoldDB" id="A0A9N9U749"/>
<keyword evidence="7" id="KW-1185">Reference proteome</keyword>
<gene>
    <name evidence="6" type="ORF">CBYS24578_00016111</name>
</gene>
<name>A0A9N9U749_9HYPO</name>
<dbReference type="PANTHER" id="PTHR10543:SF89">
    <property type="entry name" value="CAROTENOID 9,10(9',10')-CLEAVAGE DIOXYGENASE 1"/>
    <property type="match status" value="1"/>
</dbReference>
<comment type="caution">
    <text evidence="6">The sequence shown here is derived from an EMBL/GenBank/DDBJ whole genome shotgun (WGS) entry which is preliminary data.</text>
</comment>
<proteinExistence type="inferred from homology"/>
<evidence type="ECO:0000256" key="2">
    <source>
        <dbReference type="ARBA" id="ARBA00022723"/>
    </source>
</evidence>
<evidence type="ECO:0000256" key="3">
    <source>
        <dbReference type="ARBA" id="ARBA00023002"/>
    </source>
</evidence>
<dbReference type="InterPro" id="IPR004294">
    <property type="entry name" value="Carotenoid_Oase"/>
</dbReference>
<accession>A0A9N9U749</accession>
<evidence type="ECO:0000313" key="7">
    <source>
        <dbReference type="Proteomes" id="UP000754883"/>
    </source>
</evidence>
<dbReference type="PANTHER" id="PTHR10543">
    <property type="entry name" value="BETA-CAROTENE DIOXYGENASE"/>
    <property type="match status" value="1"/>
</dbReference>
<comment type="similarity">
    <text evidence="1">Belongs to the carotenoid oxygenase family.</text>
</comment>
<reference evidence="6 7" key="2">
    <citation type="submission" date="2021-10" db="EMBL/GenBank/DDBJ databases">
        <authorList>
            <person name="Piombo E."/>
        </authorList>
    </citation>
    <scope>NUCLEOTIDE SEQUENCE [LARGE SCALE GENOMIC DNA]</scope>
</reference>
<dbReference type="OrthoDB" id="1069523at2759"/>
<dbReference type="GO" id="GO:0016121">
    <property type="term" value="P:carotene catabolic process"/>
    <property type="evidence" value="ECO:0007669"/>
    <property type="project" value="TreeGrafter"/>
</dbReference>
<evidence type="ECO:0000313" key="6">
    <source>
        <dbReference type="EMBL" id="CAG9977250.1"/>
    </source>
</evidence>
<keyword evidence="2 5" id="KW-0479">Metal-binding</keyword>
<keyword evidence="4 5" id="KW-0408">Iron</keyword>